<keyword evidence="3" id="KW-1185">Reference proteome</keyword>
<dbReference type="AlphaFoldDB" id="A0A0S4JV15"/>
<sequence length="346" mass="38501">MATNSHSKGAGSSSLYIPTQRKTPVGVINRIPVLTSQVLFRGGTPTFGVAPDSNASGYPSLQQVMSPVRMHEVNSIDPESQFRFDSTMQSKIAAGAASTVAKQMQKRSSIAEAGTKALKKLATEINEFIANEIGILATQNDGTAADMGPQRLAVYKAAFRMALPAVPGPLQGHLEAVINEYDLFVHSIEQVAQDHTRIRERQRLENHFAQHFVEEARIKEAALEKRKQNFESVEAAMTLKLTNLEKQLAALQSENRSLRSQQNEDTERYSSMAQSVIESRLAASKAELALLEMKEIYEKVRMVERNNIDIMYDFGRMLRLLRLNKIMYDPRCQSMVDALLREAGGS</sequence>
<organism evidence="2 3">
    <name type="scientific">Bodo saltans</name>
    <name type="common">Flagellated protozoan</name>
    <dbReference type="NCBI Taxonomy" id="75058"/>
    <lineage>
        <taxon>Eukaryota</taxon>
        <taxon>Discoba</taxon>
        <taxon>Euglenozoa</taxon>
        <taxon>Kinetoplastea</taxon>
        <taxon>Metakinetoplastina</taxon>
        <taxon>Eubodonida</taxon>
        <taxon>Bodonidae</taxon>
        <taxon>Bodo</taxon>
    </lineage>
</organism>
<evidence type="ECO:0000256" key="1">
    <source>
        <dbReference type="SAM" id="Coils"/>
    </source>
</evidence>
<evidence type="ECO:0000313" key="2">
    <source>
        <dbReference type="EMBL" id="CUG93233.1"/>
    </source>
</evidence>
<protein>
    <submittedName>
        <fullName evidence="2">Uncharacterized protein</fullName>
    </submittedName>
</protein>
<name>A0A0S4JV15_BODSA</name>
<accession>A0A0S4JV15</accession>
<feature type="coiled-coil region" evidence="1">
    <location>
        <begin position="213"/>
        <end position="268"/>
    </location>
</feature>
<dbReference type="EMBL" id="CYKH01002132">
    <property type="protein sequence ID" value="CUG93233.1"/>
    <property type="molecule type" value="Genomic_DNA"/>
</dbReference>
<gene>
    <name evidence="2" type="ORF">BSAL_41505</name>
</gene>
<reference evidence="3" key="1">
    <citation type="submission" date="2015-09" db="EMBL/GenBank/DDBJ databases">
        <authorList>
            <consortium name="Pathogen Informatics"/>
        </authorList>
    </citation>
    <scope>NUCLEOTIDE SEQUENCE [LARGE SCALE GENOMIC DNA]</scope>
    <source>
        <strain evidence="3">Lake Konstanz</strain>
    </source>
</reference>
<dbReference type="Proteomes" id="UP000051952">
    <property type="component" value="Unassembled WGS sequence"/>
</dbReference>
<proteinExistence type="predicted"/>
<keyword evidence="1" id="KW-0175">Coiled coil</keyword>
<dbReference type="VEuPathDB" id="TriTrypDB:BSAL_41505"/>
<evidence type="ECO:0000313" key="3">
    <source>
        <dbReference type="Proteomes" id="UP000051952"/>
    </source>
</evidence>